<evidence type="ECO:0000313" key="3">
    <source>
        <dbReference type="Proteomes" id="UP000297245"/>
    </source>
</evidence>
<accession>A0A4S8LKF4</accession>
<sequence length="241" mass="26009">MKSVLPLITTAALAIGFATAVSIPPSRRQTDSDFFFAQYDIDRPQGPGFETCTDDDCESGIWRALPNNEGGKDICLELSATEVGYRIAGDDSSKVLYKCDNDAQPLIVHYFPKQFDMSVFWVHSTSQSWASQSSSKRDFEPLPFNNGVLSALNVDCDFGMALSINVTDANGAITSVSGTDETRIDVPQALPVNVTVAIDNGDSGFAEMLITGQERVLVSFGGGEEPTISTGYNLQLQICPD</sequence>
<proteinExistence type="predicted"/>
<feature type="signal peptide" evidence="1">
    <location>
        <begin position="1"/>
        <end position="20"/>
    </location>
</feature>
<dbReference type="OrthoDB" id="3092735at2759"/>
<keyword evidence="1" id="KW-0732">Signal</keyword>
<dbReference type="EMBL" id="ML179361">
    <property type="protein sequence ID" value="THU89637.1"/>
    <property type="molecule type" value="Genomic_DNA"/>
</dbReference>
<dbReference type="AlphaFoldDB" id="A0A4S8LKF4"/>
<keyword evidence="3" id="KW-1185">Reference proteome</keyword>
<feature type="chain" id="PRO_5020561163" evidence="1">
    <location>
        <begin position="21"/>
        <end position="241"/>
    </location>
</feature>
<evidence type="ECO:0000313" key="2">
    <source>
        <dbReference type="EMBL" id="THU89637.1"/>
    </source>
</evidence>
<dbReference type="Proteomes" id="UP000297245">
    <property type="component" value="Unassembled WGS sequence"/>
</dbReference>
<evidence type="ECO:0000256" key="1">
    <source>
        <dbReference type="SAM" id="SignalP"/>
    </source>
</evidence>
<organism evidence="2 3">
    <name type="scientific">Dendrothele bispora (strain CBS 962.96)</name>
    <dbReference type="NCBI Taxonomy" id="1314807"/>
    <lineage>
        <taxon>Eukaryota</taxon>
        <taxon>Fungi</taxon>
        <taxon>Dikarya</taxon>
        <taxon>Basidiomycota</taxon>
        <taxon>Agaricomycotina</taxon>
        <taxon>Agaricomycetes</taxon>
        <taxon>Agaricomycetidae</taxon>
        <taxon>Agaricales</taxon>
        <taxon>Agaricales incertae sedis</taxon>
        <taxon>Dendrothele</taxon>
    </lineage>
</organism>
<name>A0A4S8LKF4_DENBC</name>
<reference evidence="2 3" key="1">
    <citation type="journal article" date="2019" name="Nat. Ecol. Evol.">
        <title>Megaphylogeny resolves global patterns of mushroom evolution.</title>
        <authorList>
            <person name="Varga T."/>
            <person name="Krizsan K."/>
            <person name="Foldi C."/>
            <person name="Dima B."/>
            <person name="Sanchez-Garcia M."/>
            <person name="Sanchez-Ramirez S."/>
            <person name="Szollosi G.J."/>
            <person name="Szarkandi J.G."/>
            <person name="Papp V."/>
            <person name="Albert L."/>
            <person name="Andreopoulos W."/>
            <person name="Angelini C."/>
            <person name="Antonin V."/>
            <person name="Barry K.W."/>
            <person name="Bougher N.L."/>
            <person name="Buchanan P."/>
            <person name="Buyck B."/>
            <person name="Bense V."/>
            <person name="Catcheside P."/>
            <person name="Chovatia M."/>
            <person name="Cooper J."/>
            <person name="Damon W."/>
            <person name="Desjardin D."/>
            <person name="Finy P."/>
            <person name="Geml J."/>
            <person name="Haridas S."/>
            <person name="Hughes K."/>
            <person name="Justo A."/>
            <person name="Karasinski D."/>
            <person name="Kautmanova I."/>
            <person name="Kiss B."/>
            <person name="Kocsube S."/>
            <person name="Kotiranta H."/>
            <person name="LaButti K.M."/>
            <person name="Lechner B.E."/>
            <person name="Liimatainen K."/>
            <person name="Lipzen A."/>
            <person name="Lukacs Z."/>
            <person name="Mihaltcheva S."/>
            <person name="Morgado L.N."/>
            <person name="Niskanen T."/>
            <person name="Noordeloos M.E."/>
            <person name="Ohm R.A."/>
            <person name="Ortiz-Santana B."/>
            <person name="Ovrebo C."/>
            <person name="Racz N."/>
            <person name="Riley R."/>
            <person name="Savchenko A."/>
            <person name="Shiryaev A."/>
            <person name="Soop K."/>
            <person name="Spirin V."/>
            <person name="Szebenyi C."/>
            <person name="Tomsovsky M."/>
            <person name="Tulloss R.E."/>
            <person name="Uehling J."/>
            <person name="Grigoriev I.V."/>
            <person name="Vagvolgyi C."/>
            <person name="Papp T."/>
            <person name="Martin F.M."/>
            <person name="Miettinen O."/>
            <person name="Hibbett D.S."/>
            <person name="Nagy L.G."/>
        </authorList>
    </citation>
    <scope>NUCLEOTIDE SEQUENCE [LARGE SCALE GENOMIC DNA]</scope>
    <source>
        <strain evidence="2 3">CBS 962.96</strain>
    </source>
</reference>
<gene>
    <name evidence="2" type="ORF">K435DRAFT_968998</name>
</gene>
<protein>
    <submittedName>
        <fullName evidence="2">Uncharacterized protein</fullName>
    </submittedName>
</protein>